<evidence type="ECO:0000313" key="3">
    <source>
        <dbReference type="EMBL" id="PIR91487.1"/>
    </source>
</evidence>
<accession>A0A2H0UXE9</accession>
<organism evidence="3 4">
    <name type="scientific">bacterium (Candidatus Gribaldobacteria) CG10_big_fil_rev_8_21_14_0_10_41_12</name>
    <dbReference type="NCBI Taxonomy" id="2014277"/>
    <lineage>
        <taxon>Bacteria</taxon>
        <taxon>Candidatus Gribaldobacteria</taxon>
    </lineage>
</organism>
<gene>
    <name evidence="3" type="ORF">COU03_01995</name>
</gene>
<sequence>MANIFQDKIVKYLTIGLFLAAIGLLVQFLLSKPTLLPQTPLSTGQLPQLSDAILSIKNLSNLKVENLKPFTVVETPMRVGRDNPFEPYPLNEEISATTATTTTAASSPSTTATSTNATSTP</sequence>
<feature type="region of interest" description="Disordered" evidence="1">
    <location>
        <begin position="81"/>
        <end position="121"/>
    </location>
</feature>
<feature type="compositionally biased region" description="Low complexity" evidence="1">
    <location>
        <begin position="95"/>
        <end position="121"/>
    </location>
</feature>
<name>A0A2H0UXE9_9BACT</name>
<evidence type="ECO:0000256" key="1">
    <source>
        <dbReference type="SAM" id="MobiDB-lite"/>
    </source>
</evidence>
<comment type="caution">
    <text evidence="3">The sequence shown here is derived from an EMBL/GenBank/DDBJ whole genome shotgun (WGS) entry which is preliminary data.</text>
</comment>
<feature type="transmembrane region" description="Helical" evidence="2">
    <location>
        <begin position="12"/>
        <end position="30"/>
    </location>
</feature>
<dbReference type="Proteomes" id="UP000228906">
    <property type="component" value="Unassembled WGS sequence"/>
</dbReference>
<keyword evidence="2" id="KW-0812">Transmembrane</keyword>
<protein>
    <submittedName>
        <fullName evidence="3">Uncharacterized protein</fullName>
    </submittedName>
</protein>
<keyword evidence="2" id="KW-0472">Membrane</keyword>
<reference evidence="4" key="1">
    <citation type="submission" date="2017-09" db="EMBL/GenBank/DDBJ databases">
        <title>Depth-based differentiation of microbial function through sediment-hosted aquifers and enrichment of novel symbionts in the deep terrestrial subsurface.</title>
        <authorList>
            <person name="Probst A.J."/>
            <person name="Ladd B."/>
            <person name="Jarett J.K."/>
            <person name="Geller-Mcgrath D.E."/>
            <person name="Sieber C.M.K."/>
            <person name="Emerson J.B."/>
            <person name="Anantharaman K."/>
            <person name="Thomas B.C."/>
            <person name="Malmstrom R."/>
            <person name="Stieglmeier M."/>
            <person name="Klingl A."/>
            <person name="Woyke T."/>
            <person name="Ryan C.M."/>
            <person name="Banfield J.F."/>
        </authorList>
    </citation>
    <scope>NUCLEOTIDE SEQUENCE [LARGE SCALE GENOMIC DNA]</scope>
</reference>
<evidence type="ECO:0000313" key="4">
    <source>
        <dbReference type="Proteomes" id="UP000228906"/>
    </source>
</evidence>
<dbReference type="AlphaFoldDB" id="A0A2H0UXE9"/>
<evidence type="ECO:0000256" key="2">
    <source>
        <dbReference type="SAM" id="Phobius"/>
    </source>
</evidence>
<proteinExistence type="predicted"/>
<dbReference type="EMBL" id="PFAV01000033">
    <property type="protein sequence ID" value="PIR91487.1"/>
    <property type="molecule type" value="Genomic_DNA"/>
</dbReference>
<keyword evidence="2" id="KW-1133">Transmembrane helix</keyword>